<dbReference type="InterPro" id="IPR003754">
    <property type="entry name" value="4pyrrol_synth_uPrphyn_synth"/>
</dbReference>
<keyword evidence="7" id="KW-0808">Transferase</keyword>
<dbReference type="Gene3D" id="3.40.50.10090">
    <property type="match status" value="2"/>
</dbReference>
<comment type="subunit">
    <text evidence="5">Monomer.</text>
</comment>
<dbReference type="InterPro" id="IPR000860">
    <property type="entry name" value="HemC"/>
</dbReference>
<comment type="caution">
    <text evidence="13">The sequence shown here is derived from an EMBL/GenBank/DDBJ whole genome shotgun (WGS) entry which is preliminary data.</text>
</comment>
<evidence type="ECO:0000256" key="9">
    <source>
        <dbReference type="ARBA" id="ARBA00048169"/>
    </source>
</evidence>
<dbReference type="CDD" id="cd06578">
    <property type="entry name" value="HemD"/>
    <property type="match status" value="1"/>
</dbReference>
<evidence type="ECO:0000256" key="7">
    <source>
        <dbReference type="ARBA" id="ARBA00022679"/>
    </source>
</evidence>
<organism evidence="13 14">
    <name type="scientific">Sphingobacterium haloxyli</name>
    <dbReference type="NCBI Taxonomy" id="2100533"/>
    <lineage>
        <taxon>Bacteria</taxon>
        <taxon>Pseudomonadati</taxon>
        <taxon>Bacteroidota</taxon>
        <taxon>Sphingobacteriia</taxon>
        <taxon>Sphingobacteriales</taxon>
        <taxon>Sphingobacteriaceae</taxon>
        <taxon>Sphingobacterium</taxon>
    </lineage>
</organism>
<evidence type="ECO:0000259" key="12">
    <source>
        <dbReference type="Pfam" id="PF02602"/>
    </source>
</evidence>
<accession>A0A2S9J1V4</accession>
<dbReference type="Gene3D" id="3.40.190.10">
    <property type="entry name" value="Periplasmic binding protein-like II"/>
    <property type="match status" value="2"/>
</dbReference>
<evidence type="ECO:0000256" key="3">
    <source>
        <dbReference type="ARBA" id="ARBA00004735"/>
    </source>
</evidence>
<dbReference type="GO" id="GO:0004852">
    <property type="term" value="F:uroporphyrinogen-III synthase activity"/>
    <property type="evidence" value="ECO:0007669"/>
    <property type="project" value="InterPro"/>
</dbReference>
<keyword evidence="14" id="KW-1185">Reference proteome</keyword>
<dbReference type="EMBL" id="PVBQ01000011">
    <property type="protein sequence ID" value="PRD46761.1"/>
    <property type="molecule type" value="Genomic_DNA"/>
</dbReference>
<gene>
    <name evidence="13" type="ORF">C5745_14260</name>
</gene>
<dbReference type="SUPFAM" id="SSF69618">
    <property type="entry name" value="HemD-like"/>
    <property type="match status" value="1"/>
</dbReference>
<dbReference type="InterPro" id="IPR022417">
    <property type="entry name" value="Porphobilin_deaminase_N"/>
</dbReference>
<dbReference type="OrthoDB" id="9810298at2"/>
<reference evidence="13 14" key="1">
    <citation type="submission" date="2018-02" db="EMBL/GenBank/DDBJ databases">
        <title>The draft genome of Sphingobacterium sp. 5JN-11.</title>
        <authorList>
            <person name="Liu L."/>
            <person name="Li L."/>
            <person name="Liang L."/>
            <person name="Zhang X."/>
            <person name="Wang T."/>
        </authorList>
    </citation>
    <scope>NUCLEOTIDE SEQUENCE [LARGE SCALE GENOMIC DNA]</scope>
    <source>
        <strain evidence="13 14">5JN-11</strain>
    </source>
</reference>
<dbReference type="Pfam" id="PF02602">
    <property type="entry name" value="HEM4"/>
    <property type="match status" value="1"/>
</dbReference>
<dbReference type="SUPFAM" id="SSF53850">
    <property type="entry name" value="Periplasmic binding protein-like II"/>
    <property type="match status" value="1"/>
</dbReference>
<dbReference type="PRINTS" id="PR00151">
    <property type="entry name" value="PORPHBDMNASE"/>
</dbReference>
<comment type="pathway">
    <text evidence="3">Porphyrin-containing compound metabolism; protoporphyrin-IX biosynthesis; coproporphyrinogen-III from 5-aminolevulinate: step 2/4.</text>
</comment>
<dbReference type="PROSITE" id="PS00533">
    <property type="entry name" value="PORPHOBILINOGEN_DEAM"/>
    <property type="match status" value="1"/>
</dbReference>
<evidence type="ECO:0000313" key="13">
    <source>
        <dbReference type="EMBL" id="PRD46761.1"/>
    </source>
</evidence>
<feature type="domain" description="Tetrapyrrole biosynthesis uroporphyrinogen III synthase" evidence="12">
    <location>
        <begin position="320"/>
        <end position="509"/>
    </location>
</feature>
<dbReference type="InterPro" id="IPR022419">
    <property type="entry name" value="Porphobilin_deaminase_cofac_BS"/>
</dbReference>
<evidence type="ECO:0000259" key="11">
    <source>
        <dbReference type="Pfam" id="PF01379"/>
    </source>
</evidence>
<evidence type="ECO:0000256" key="6">
    <source>
        <dbReference type="ARBA" id="ARBA00012655"/>
    </source>
</evidence>
<keyword evidence="8" id="KW-0627">Porphyrin biosynthesis</keyword>
<dbReference type="PANTHER" id="PTHR11557">
    <property type="entry name" value="PORPHOBILINOGEN DEAMINASE"/>
    <property type="match status" value="1"/>
</dbReference>
<dbReference type="Pfam" id="PF01379">
    <property type="entry name" value="Porphobil_deam"/>
    <property type="match status" value="1"/>
</dbReference>
<dbReference type="InterPro" id="IPR036803">
    <property type="entry name" value="Porphobilinogen_deaminase_C_sf"/>
</dbReference>
<comment type="function">
    <text evidence="2">Tetrapolymerization of the monopyrrole PBG into the hydroxymethylbilane pre-uroporphyrinogen in several discrete steps.</text>
</comment>
<dbReference type="PANTHER" id="PTHR11557:SF0">
    <property type="entry name" value="PORPHOBILINOGEN DEAMINASE"/>
    <property type="match status" value="1"/>
</dbReference>
<protein>
    <recommendedName>
        <fullName evidence="6 10">Hydroxymethylbilane synthase</fullName>
        <ecNumber evidence="6 10">2.5.1.61</ecNumber>
    </recommendedName>
</protein>
<dbReference type="GO" id="GO:0006783">
    <property type="term" value="P:heme biosynthetic process"/>
    <property type="evidence" value="ECO:0007669"/>
    <property type="project" value="TreeGrafter"/>
</dbReference>
<proteinExistence type="inferred from homology"/>
<dbReference type="GO" id="GO:0004418">
    <property type="term" value="F:hydroxymethylbilane synthase activity"/>
    <property type="evidence" value="ECO:0007669"/>
    <property type="project" value="UniProtKB-UniRule"/>
</dbReference>
<dbReference type="Proteomes" id="UP000239711">
    <property type="component" value="Unassembled WGS sequence"/>
</dbReference>
<sequence length="530" mass="59710">MNRKLIIGTRGSQLALWQAEFIKARLAEIGVGSELKIIKTQGDIIQHLRLDKLEGKGFFTKELEEELLTGQIDLAVHSHKDLPTVNPPGLIVAAVSEREDPSELLIVHKDCVDIKKRLSLKHNASVGTSSNRRKAQLLSLRQDLGFTDLRGNLQTRIQKLRDEKYDAIVLAKAGIARVEMDLSDFHIEEIPPIEVIPAPAQGVLAVQIREADKELFELLQKIHDKDVAKIIAVERKVLNLFDGGCHAPLGCFCRKIEDGQYEAWTSIAEDNEDFPNRLYIRAESTDGMADRIFAKFQKERKLPNSVFITRDLDENSYLGRYLAKHNIQVDARSLIRIYPTINKLDSFILKRADWIFFNSKNAIDHFFNLEPWILKKTKLAVLGRGSEDALRKHGRVADFSGDNLGIRTEDIAKEFAKLVDGQTVFIPRAKDSLMSIQNALTSNTKVIDMPLYETVIQENVDKSNAEVLIFTSPSNVQAYFQEHLIDPGQKIICIGHSTAKAIEAMGLNYTLPFTPDEIGLSEAIFGLDYE</sequence>
<dbReference type="GO" id="GO:0005737">
    <property type="term" value="C:cytoplasm"/>
    <property type="evidence" value="ECO:0007669"/>
    <property type="project" value="UniProtKB-UniRule"/>
</dbReference>
<evidence type="ECO:0000256" key="2">
    <source>
        <dbReference type="ARBA" id="ARBA00002869"/>
    </source>
</evidence>
<comment type="similarity">
    <text evidence="4">Belongs to the HMBS family.</text>
</comment>
<evidence type="ECO:0000256" key="4">
    <source>
        <dbReference type="ARBA" id="ARBA00005638"/>
    </source>
</evidence>
<name>A0A2S9J1V4_9SPHI</name>
<comment type="catalytic activity">
    <reaction evidence="9">
        <text>4 porphobilinogen + H2O = hydroxymethylbilane + 4 NH4(+)</text>
        <dbReference type="Rhea" id="RHEA:13185"/>
        <dbReference type="ChEBI" id="CHEBI:15377"/>
        <dbReference type="ChEBI" id="CHEBI:28938"/>
        <dbReference type="ChEBI" id="CHEBI:57845"/>
        <dbReference type="ChEBI" id="CHEBI:58126"/>
        <dbReference type="EC" id="2.5.1.61"/>
    </reaction>
</comment>
<feature type="domain" description="Porphobilinogen deaminase N-terminal" evidence="11">
    <location>
        <begin position="5"/>
        <end position="215"/>
    </location>
</feature>
<dbReference type="EC" id="2.5.1.61" evidence="6 10"/>
<dbReference type="RefSeq" id="WP_105717678.1">
    <property type="nucleotide sequence ID" value="NZ_PVBQ01000011.1"/>
</dbReference>
<evidence type="ECO:0000256" key="1">
    <source>
        <dbReference type="ARBA" id="ARBA00001916"/>
    </source>
</evidence>
<evidence type="ECO:0000256" key="10">
    <source>
        <dbReference type="NCBIfam" id="TIGR00212"/>
    </source>
</evidence>
<dbReference type="SUPFAM" id="SSF54782">
    <property type="entry name" value="Porphobilinogen deaminase (hydroxymethylbilane synthase), C-terminal domain"/>
    <property type="match status" value="1"/>
</dbReference>
<dbReference type="NCBIfam" id="TIGR00212">
    <property type="entry name" value="hemC"/>
    <property type="match status" value="1"/>
</dbReference>
<evidence type="ECO:0000256" key="8">
    <source>
        <dbReference type="ARBA" id="ARBA00023244"/>
    </source>
</evidence>
<evidence type="ECO:0000256" key="5">
    <source>
        <dbReference type="ARBA" id="ARBA00011245"/>
    </source>
</evidence>
<dbReference type="InterPro" id="IPR036108">
    <property type="entry name" value="4pyrrol_syn_uPrphyn_synt_sf"/>
</dbReference>
<dbReference type="FunFam" id="3.40.190.10:FF:000005">
    <property type="entry name" value="Porphobilinogen deaminase"/>
    <property type="match status" value="1"/>
</dbReference>
<comment type="cofactor">
    <cofactor evidence="1">
        <name>dipyrromethane</name>
        <dbReference type="ChEBI" id="CHEBI:60342"/>
    </cofactor>
</comment>
<dbReference type="AlphaFoldDB" id="A0A2S9J1V4"/>
<evidence type="ECO:0000313" key="14">
    <source>
        <dbReference type="Proteomes" id="UP000239711"/>
    </source>
</evidence>